<dbReference type="NCBIfam" id="TIGR00516">
    <property type="entry name" value="acpS"/>
    <property type="match status" value="1"/>
</dbReference>
<evidence type="ECO:0000256" key="1">
    <source>
        <dbReference type="ARBA" id="ARBA00022516"/>
    </source>
</evidence>
<dbReference type="RefSeq" id="WP_147185193.1">
    <property type="nucleotide sequence ID" value="NZ_CP042382.1"/>
</dbReference>
<dbReference type="Pfam" id="PF01648">
    <property type="entry name" value="ACPS"/>
    <property type="match status" value="1"/>
</dbReference>
<comment type="subcellular location">
    <subcellularLocation>
        <location evidence="10">Cytoplasm</location>
    </subcellularLocation>
</comment>
<feature type="domain" description="4'-phosphopantetheinyl transferase" evidence="11">
    <location>
        <begin position="4"/>
        <end position="114"/>
    </location>
</feature>
<dbReference type="InterPro" id="IPR004568">
    <property type="entry name" value="Ppantetheine-prot_Trfase_dom"/>
</dbReference>
<gene>
    <name evidence="10" type="primary">acpS</name>
    <name evidence="12" type="ORF">FGL86_14220</name>
</gene>
<name>A0A5B8SSR9_9GAMM</name>
<dbReference type="FunFam" id="3.90.470.20:FF:000001">
    <property type="entry name" value="Holo-[acyl-carrier-protein] synthase"/>
    <property type="match status" value="1"/>
</dbReference>
<keyword evidence="3 10" id="KW-0479">Metal-binding</keyword>
<evidence type="ECO:0000256" key="9">
    <source>
        <dbReference type="ARBA" id="ARBA00054726"/>
    </source>
</evidence>
<keyword evidence="6 10" id="KW-0443">Lipid metabolism</keyword>
<evidence type="ECO:0000313" key="12">
    <source>
        <dbReference type="EMBL" id="QEA40119.1"/>
    </source>
</evidence>
<keyword evidence="7 10" id="KW-0275">Fatty acid biosynthesis</keyword>
<proteinExistence type="inferred from homology"/>
<dbReference type="SUPFAM" id="SSF56214">
    <property type="entry name" value="4'-phosphopantetheinyl transferase"/>
    <property type="match status" value="1"/>
</dbReference>
<evidence type="ECO:0000256" key="8">
    <source>
        <dbReference type="ARBA" id="ARBA00050875"/>
    </source>
</evidence>
<dbReference type="EC" id="2.7.8.7" evidence="10"/>
<dbReference type="NCBIfam" id="TIGR00556">
    <property type="entry name" value="pantethn_trn"/>
    <property type="match status" value="1"/>
</dbReference>
<evidence type="ECO:0000256" key="2">
    <source>
        <dbReference type="ARBA" id="ARBA00022679"/>
    </source>
</evidence>
<dbReference type="Proteomes" id="UP000321272">
    <property type="component" value="Chromosome"/>
</dbReference>
<protein>
    <recommendedName>
        <fullName evidence="10">Holo-[acyl-carrier-protein] synthase</fullName>
        <shortName evidence="10">Holo-ACP synthase</shortName>
        <ecNumber evidence="10">2.7.8.7</ecNumber>
    </recommendedName>
    <alternativeName>
        <fullName evidence="10">4'-phosphopantetheinyl transferase AcpS</fullName>
    </alternativeName>
</protein>
<evidence type="ECO:0000256" key="10">
    <source>
        <dbReference type="HAMAP-Rule" id="MF_00101"/>
    </source>
</evidence>
<dbReference type="GO" id="GO:0008897">
    <property type="term" value="F:holo-[acyl-carrier-protein] synthase activity"/>
    <property type="evidence" value="ECO:0007669"/>
    <property type="project" value="UniProtKB-UniRule"/>
</dbReference>
<dbReference type="EMBL" id="CP042382">
    <property type="protein sequence ID" value="QEA40119.1"/>
    <property type="molecule type" value="Genomic_DNA"/>
</dbReference>
<dbReference type="OrthoDB" id="517356at2"/>
<comment type="function">
    <text evidence="9">Transfers the 4'-phosphopantetheine moiety from coenzyme A to the 'Ser-36' of acyl-carrier-protein.</text>
</comment>
<keyword evidence="5 10" id="KW-0460">Magnesium</keyword>
<evidence type="ECO:0000256" key="5">
    <source>
        <dbReference type="ARBA" id="ARBA00022842"/>
    </source>
</evidence>
<evidence type="ECO:0000259" key="11">
    <source>
        <dbReference type="Pfam" id="PF01648"/>
    </source>
</evidence>
<accession>A0A5B8SSR9</accession>
<dbReference type="GO" id="GO:0005737">
    <property type="term" value="C:cytoplasm"/>
    <property type="evidence" value="ECO:0007669"/>
    <property type="project" value="UniProtKB-SubCell"/>
</dbReference>
<evidence type="ECO:0000256" key="7">
    <source>
        <dbReference type="ARBA" id="ARBA00023160"/>
    </source>
</evidence>
<keyword evidence="13" id="KW-1185">Reference proteome</keyword>
<keyword evidence="1 10" id="KW-0444">Lipid biosynthesis</keyword>
<dbReference type="HAMAP" id="MF_00101">
    <property type="entry name" value="AcpS"/>
    <property type="match status" value="1"/>
</dbReference>
<sequence>MILGIGTDIAKLARFERALVRHGARFPERLLGETELMRFGQHSYPAAYLAKRFAAKEAFLKALGTGLRQGMRWTEIQIVNDAQGRPQLVLSGRAQALAMKAGVERMHLSISDESDLAMAFVVLEG</sequence>
<dbReference type="GO" id="GO:0006633">
    <property type="term" value="P:fatty acid biosynthetic process"/>
    <property type="evidence" value="ECO:0007669"/>
    <property type="project" value="UniProtKB-UniRule"/>
</dbReference>
<comment type="cofactor">
    <cofactor evidence="10">
        <name>Mg(2+)</name>
        <dbReference type="ChEBI" id="CHEBI:18420"/>
    </cofactor>
</comment>
<feature type="binding site" evidence="10">
    <location>
        <position position="8"/>
    </location>
    <ligand>
        <name>Mg(2+)</name>
        <dbReference type="ChEBI" id="CHEBI:18420"/>
    </ligand>
</feature>
<evidence type="ECO:0000256" key="4">
    <source>
        <dbReference type="ARBA" id="ARBA00022832"/>
    </source>
</evidence>
<dbReference type="AlphaFoldDB" id="A0A5B8SSR9"/>
<comment type="catalytic activity">
    <reaction evidence="8 10">
        <text>apo-[ACP] + CoA = holo-[ACP] + adenosine 3',5'-bisphosphate + H(+)</text>
        <dbReference type="Rhea" id="RHEA:12068"/>
        <dbReference type="Rhea" id="RHEA-COMP:9685"/>
        <dbReference type="Rhea" id="RHEA-COMP:9690"/>
        <dbReference type="ChEBI" id="CHEBI:15378"/>
        <dbReference type="ChEBI" id="CHEBI:29999"/>
        <dbReference type="ChEBI" id="CHEBI:57287"/>
        <dbReference type="ChEBI" id="CHEBI:58343"/>
        <dbReference type="ChEBI" id="CHEBI:64479"/>
        <dbReference type="EC" id="2.7.8.7"/>
    </reaction>
</comment>
<dbReference type="InterPro" id="IPR002582">
    <property type="entry name" value="ACPS"/>
</dbReference>
<keyword evidence="10" id="KW-0963">Cytoplasm</keyword>
<dbReference type="Gene3D" id="3.90.470.20">
    <property type="entry name" value="4'-phosphopantetheinyl transferase domain"/>
    <property type="match status" value="1"/>
</dbReference>
<organism evidence="12 13">
    <name type="scientific">Pistricoccus aurantiacus</name>
    <dbReference type="NCBI Taxonomy" id="1883414"/>
    <lineage>
        <taxon>Bacteria</taxon>
        <taxon>Pseudomonadati</taxon>
        <taxon>Pseudomonadota</taxon>
        <taxon>Gammaproteobacteria</taxon>
        <taxon>Oceanospirillales</taxon>
        <taxon>Halomonadaceae</taxon>
        <taxon>Pistricoccus</taxon>
    </lineage>
</organism>
<feature type="binding site" evidence="10">
    <location>
        <position position="57"/>
    </location>
    <ligand>
        <name>Mg(2+)</name>
        <dbReference type="ChEBI" id="CHEBI:18420"/>
    </ligand>
</feature>
<dbReference type="NCBIfam" id="NF000832">
    <property type="entry name" value="PRK00070.3-2"/>
    <property type="match status" value="1"/>
</dbReference>
<comment type="function">
    <text evidence="10">Transfers the 4'-phosphopantetheine moiety from coenzyme A to a Ser of acyl-carrier-protein.</text>
</comment>
<dbReference type="InterPro" id="IPR037143">
    <property type="entry name" value="4-PPantetheinyl_Trfase_dom_sf"/>
</dbReference>
<comment type="similarity">
    <text evidence="10">Belongs to the P-Pant transferase superfamily. AcpS family.</text>
</comment>
<evidence type="ECO:0000313" key="13">
    <source>
        <dbReference type="Proteomes" id="UP000321272"/>
    </source>
</evidence>
<reference evidence="12 13" key="1">
    <citation type="submission" date="2019-06" db="EMBL/GenBank/DDBJ databases">
        <title>Genome analyses of bacteria isolated from kimchi.</title>
        <authorList>
            <person name="Lee S."/>
            <person name="Ahn S."/>
            <person name="Roh S."/>
        </authorList>
    </citation>
    <scope>NUCLEOTIDE SEQUENCE [LARGE SCALE GENOMIC DNA]</scope>
    <source>
        <strain evidence="12 13">CBA4606</strain>
    </source>
</reference>
<evidence type="ECO:0000256" key="3">
    <source>
        <dbReference type="ARBA" id="ARBA00022723"/>
    </source>
</evidence>
<dbReference type="InterPro" id="IPR008278">
    <property type="entry name" value="4-PPantetheinyl_Trfase_dom"/>
</dbReference>
<dbReference type="KEGG" id="paur:FGL86_14220"/>
<evidence type="ECO:0000256" key="6">
    <source>
        <dbReference type="ARBA" id="ARBA00023098"/>
    </source>
</evidence>
<keyword evidence="4 10" id="KW-0276">Fatty acid metabolism</keyword>
<dbReference type="GO" id="GO:0000287">
    <property type="term" value="F:magnesium ion binding"/>
    <property type="evidence" value="ECO:0007669"/>
    <property type="project" value="UniProtKB-UniRule"/>
</dbReference>
<keyword evidence="2 10" id="KW-0808">Transferase</keyword>